<dbReference type="AlphaFoldDB" id="A0AAV6TFT5"/>
<name>A0AAV6TFT5_9ARAC</name>
<keyword evidence="2" id="KW-1185">Reference proteome</keyword>
<proteinExistence type="predicted"/>
<gene>
    <name evidence="1" type="ORF">JTE90_002050</name>
</gene>
<comment type="caution">
    <text evidence="1">The sequence shown here is derived from an EMBL/GenBank/DDBJ whole genome shotgun (WGS) entry which is preliminary data.</text>
</comment>
<feature type="non-terminal residue" evidence="1">
    <location>
        <position position="1"/>
    </location>
</feature>
<evidence type="ECO:0000313" key="2">
    <source>
        <dbReference type="Proteomes" id="UP000827092"/>
    </source>
</evidence>
<dbReference type="Proteomes" id="UP000827092">
    <property type="component" value="Unassembled WGS sequence"/>
</dbReference>
<organism evidence="1 2">
    <name type="scientific">Oedothorax gibbosus</name>
    <dbReference type="NCBI Taxonomy" id="931172"/>
    <lineage>
        <taxon>Eukaryota</taxon>
        <taxon>Metazoa</taxon>
        <taxon>Ecdysozoa</taxon>
        <taxon>Arthropoda</taxon>
        <taxon>Chelicerata</taxon>
        <taxon>Arachnida</taxon>
        <taxon>Araneae</taxon>
        <taxon>Araneomorphae</taxon>
        <taxon>Entelegynae</taxon>
        <taxon>Araneoidea</taxon>
        <taxon>Linyphiidae</taxon>
        <taxon>Erigoninae</taxon>
        <taxon>Oedothorax</taxon>
    </lineage>
</organism>
<accession>A0AAV6TFT5</accession>
<dbReference type="EMBL" id="JAFNEN010005380">
    <property type="protein sequence ID" value="KAG8170478.1"/>
    <property type="molecule type" value="Genomic_DNA"/>
</dbReference>
<reference evidence="1 2" key="1">
    <citation type="journal article" date="2022" name="Nat. Ecol. Evol.">
        <title>A masculinizing supergene underlies an exaggerated male reproductive morph in a spider.</title>
        <authorList>
            <person name="Hendrickx F."/>
            <person name="De Corte Z."/>
            <person name="Sonet G."/>
            <person name="Van Belleghem S.M."/>
            <person name="Kostlbacher S."/>
            <person name="Vangestel C."/>
        </authorList>
    </citation>
    <scope>NUCLEOTIDE SEQUENCE [LARGE SCALE GENOMIC DNA]</scope>
    <source>
        <strain evidence="1">W744_W776</strain>
    </source>
</reference>
<evidence type="ECO:0000313" key="1">
    <source>
        <dbReference type="EMBL" id="KAG8170478.1"/>
    </source>
</evidence>
<protein>
    <submittedName>
        <fullName evidence="1">Uncharacterized protein</fullName>
    </submittedName>
</protein>
<sequence>PTEGTGHRKDAWLLRERVPSLPERADSGTRNSYKERYSSPVLRRRLRVRDTICVTALVPKDYLVSGLGNINPYSLSVGQRTKTEHVFAFRQTSLASTDFFLSDPLDRLTHVQLLFTDPSPSFRSSGSHLSICLLSTHQYLHRGGSRRAHARHFNARLATLLLHFGVNLHEGTLP</sequence>